<sequence>MSFTDTRIAQLRQAMRRLGLDACIVPSADPHLSEYLPARWQGRQWLSGFTGSVATLVVTADFAGLWVDSRYWVQAETQLAGTCVQLMKIATASTPSHIDWLASNLTAGQCVGVDGHVLGLASFRALSAALSPAGVYLDIQADPLAEIWQDRPGLPDAPVYEHTAPQACVARADKLAQVRSVMQAKGADVHLLCTLDDIAWLFNLRGADVSYNPVFLAHALIGADYATLFVADGKIDESLRAVLAADGVDVAPYDQAAEALGSIALDQTLLIDPARVTCGVFHAMDPAVPRVEAINPSTLFKSRKTEAELAQVRQAMEQDGAALCEFFAWFEQAVNGGGYAAPLAGPQAHQAGQQDGGDASAVSAAANRDVTVTQGRAAEPVTELTIDEQITAARARRPGYVCPSFGTIAGFNANGAMPHYRATPESHAVIEGDGLLLIDSGGQYLGGTTDITRVVAVGTPSADQKVDFTLVLKGMIALSRAAFPRGTPSPMLDAIARAPIWQGGVEYGHGTGHGVGYFLNVHEGPQVISYRAAPGPHTAMEPGMITSNEPGLYRAGRWGVRIENLVANRSWLEGEFGEFLCFETLTLCPIDTRCIDVSLLREDEIAWLDDYHRTVRERLAPLVEGAALAWLQASTQPLLGA</sequence>
<comment type="similarity">
    <text evidence="1">Belongs to the peptidase M24B family.</text>
</comment>
<evidence type="ECO:0000313" key="8">
    <source>
        <dbReference type="Proteomes" id="UP000216885"/>
    </source>
</evidence>
<feature type="domain" description="Peptidase M24" evidence="4">
    <location>
        <begin position="359"/>
        <end position="566"/>
    </location>
</feature>
<evidence type="ECO:0000259" key="5">
    <source>
        <dbReference type="Pfam" id="PF01321"/>
    </source>
</evidence>
<dbReference type="RefSeq" id="WP_094837571.1">
    <property type="nucleotide sequence ID" value="NZ_NEVQ01000011.1"/>
</dbReference>
<protein>
    <submittedName>
        <fullName evidence="7">Xaa-Pro aminopeptidase</fullName>
    </submittedName>
</protein>
<organism evidence="7 8">
    <name type="scientific">Bordetella genomosp. 4</name>
    <dbReference type="NCBI Taxonomy" id="463044"/>
    <lineage>
        <taxon>Bacteria</taxon>
        <taxon>Pseudomonadati</taxon>
        <taxon>Pseudomonadota</taxon>
        <taxon>Betaproteobacteria</taxon>
        <taxon>Burkholderiales</taxon>
        <taxon>Alcaligenaceae</taxon>
        <taxon>Bordetella</taxon>
    </lineage>
</organism>
<comment type="caution">
    <text evidence="7">The sequence shown here is derived from an EMBL/GenBank/DDBJ whole genome shotgun (WGS) entry which is preliminary data.</text>
</comment>
<dbReference type="Pfam" id="PF16188">
    <property type="entry name" value="Peptidase_M24_C"/>
    <property type="match status" value="1"/>
</dbReference>
<dbReference type="Pfam" id="PF01321">
    <property type="entry name" value="Creatinase_N"/>
    <property type="match status" value="1"/>
</dbReference>
<dbReference type="Proteomes" id="UP000216885">
    <property type="component" value="Unassembled WGS sequence"/>
</dbReference>
<reference evidence="7 8" key="1">
    <citation type="submission" date="2017-05" db="EMBL/GenBank/DDBJ databases">
        <title>Complete and WGS of Bordetella genogroups.</title>
        <authorList>
            <person name="Spilker T."/>
            <person name="LiPuma J."/>
        </authorList>
    </citation>
    <scope>NUCLEOTIDE SEQUENCE [LARGE SCALE GENOMIC DNA]</scope>
    <source>
        <strain evidence="7 8">AU9919</strain>
    </source>
</reference>
<name>A0A261U9Y8_9BORD</name>
<accession>A0A261U9Y8</accession>
<dbReference type="InterPro" id="IPR000587">
    <property type="entry name" value="Creatinase_N"/>
</dbReference>
<dbReference type="InterPro" id="IPR000994">
    <property type="entry name" value="Pept_M24"/>
</dbReference>
<keyword evidence="3" id="KW-0378">Hydrolase</keyword>
<keyword evidence="2" id="KW-0479">Metal-binding</keyword>
<keyword evidence="7" id="KW-0645">Protease</keyword>
<dbReference type="AlphaFoldDB" id="A0A261U9Y8"/>
<evidence type="ECO:0000313" key="7">
    <source>
        <dbReference type="EMBL" id="OZI58222.1"/>
    </source>
</evidence>
<dbReference type="Gene3D" id="3.40.350.10">
    <property type="entry name" value="Creatinase/prolidase N-terminal domain"/>
    <property type="match status" value="2"/>
</dbReference>
<dbReference type="InterPro" id="IPR029149">
    <property type="entry name" value="Creatin/AminoP/Spt16_N"/>
</dbReference>
<dbReference type="PANTHER" id="PTHR43763:SF6">
    <property type="entry name" value="XAA-PRO AMINOPEPTIDASE 1"/>
    <property type="match status" value="1"/>
</dbReference>
<feature type="domain" description="Creatinase N-terminal" evidence="5">
    <location>
        <begin position="7"/>
        <end position="131"/>
    </location>
</feature>
<evidence type="ECO:0000256" key="3">
    <source>
        <dbReference type="ARBA" id="ARBA00022801"/>
    </source>
</evidence>
<feature type="domain" description="Peptidase M24 C-terminal" evidence="6">
    <location>
        <begin position="578"/>
        <end position="638"/>
    </location>
</feature>
<dbReference type="Pfam" id="PF16189">
    <property type="entry name" value="Creatinase_N_2"/>
    <property type="match status" value="1"/>
</dbReference>
<evidence type="ECO:0000259" key="4">
    <source>
        <dbReference type="Pfam" id="PF00557"/>
    </source>
</evidence>
<dbReference type="InterPro" id="IPR050422">
    <property type="entry name" value="X-Pro_aminopeptidase_P"/>
</dbReference>
<evidence type="ECO:0000259" key="6">
    <source>
        <dbReference type="Pfam" id="PF16188"/>
    </source>
</evidence>
<evidence type="ECO:0000256" key="1">
    <source>
        <dbReference type="ARBA" id="ARBA00008766"/>
    </source>
</evidence>
<dbReference type="EMBL" id="NEVQ01000011">
    <property type="protein sequence ID" value="OZI58222.1"/>
    <property type="molecule type" value="Genomic_DNA"/>
</dbReference>
<dbReference type="InterPro" id="IPR036005">
    <property type="entry name" value="Creatinase/aminopeptidase-like"/>
</dbReference>
<dbReference type="SUPFAM" id="SSF53092">
    <property type="entry name" value="Creatinase/prolidase N-terminal domain"/>
    <property type="match status" value="2"/>
</dbReference>
<dbReference type="GO" id="GO:0005737">
    <property type="term" value="C:cytoplasm"/>
    <property type="evidence" value="ECO:0007669"/>
    <property type="project" value="UniProtKB-ARBA"/>
</dbReference>
<dbReference type="Pfam" id="PF00557">
    <property type="entry name" value="Peptidase_M24"/>
    <property type="match status" value="1"/>
</dbReference>
<keyword evidence="7" id="KW-0031">Aminopeptidase</keyword>
<dbReference type="CDD" id="cd01085">
    <property type="entry name" value="APP"/>
    <property type="match status" value="1"/>
</dbReference>
<dbReference type="GO" id="GO:0070006">
    <property type="term" value="F:metalloaminopeptidase activity"/>
    <property type="evidence" value="ECO:0007669"/>
    <property type="project" value="InterPro"/>
</dbReference>
<dbReference type="InterPro" id="IPR032416">
    <property type="entry name" value="Peptidase_M24_C"/>
</dbReference>
<dbReference type="SUPFAM" id="SSF55920">
    <property type="entry name" value="Creatinase/aminopeptidase"/>
    <property type="match status" value="1"/>
</dbReference>
<dbReference type="GO" id="GO:0046872">
    <property type="term" value="F:metal ion binding"/>
    <property type="evidence" value="ECO:0007669"/>
    <property type="project" value="UniProtKB-KW"/>
</dbReference>
<dbReference type="InterPro" id="IPR033740">
    <property type="entry name" value="Pept_M24B"/>
</dbReference>
<proteinExistence type="inferred from homology"/>
<keyword evidence="8" id="KW-1185">Reference proteome</keyword>
<dbReference type="PANTHER" id="PTHR43763">
    <property type="entry name" value="XAA-PRO AMINOPEPTIDASE 1"/>
    <property type="match status" value="1"/>
</dbReference>
<dbReference type="Gene3D" id="3.90.230.10">
    <property type="entry name" value="Creatinase/methionine aminopeptidase superfamily"/>
    <property type="match status" value="1"/>
</dbReference>
<gene>
    <name evidence="7" type="ORF">CAL20_07870</name>
</gene>
<evidence type="ECO:0000256" key="2">
    <source>
        <dbReference type="ARBA" id="ARBA00022723"/>
    </source>
</evidence>